<keyword evidence="1" id="KW-0732">Signal</keyword>
<feature type="signal peptide" evidence="1">
    <location>
        <begin position="1"/>
        <end position="18"/>
    </location>
</feature>
<evidence type="ECO:0000313" key="4">
    <source>
        <dbReference type="Proteomes" id="UP001064971"/>
    </source>
</evidence>
<organism evidence="3 4">
    <name type="scientific">Deinococcus aetherius</name>
    <dbReference type="NCBI Taxonomy" id="200252"/>
    <lineage>
        <taxon>Bacteria</taxon>
        <taxon>Thermotogati</taxon>
        <taxon>Deinococcota</taxon>
        <taxon>Deinococci</taxon>
        <taxon>Deinococcales</taxon>
        <taxon>Deinococcaceae</taxon>
        <taxon>Deinococcus</taxon>
    </lineage>
</organism>
<dbReference type="Pfam" id="PF00801">
    <property type="entry name" value="PKD"/>
    <property type="match status" value="1"/>
</dbReference>
<proteinExistence type="predicted"/>
<name>A0ABN6RCS1_9DEIO</name>
<protein>
    <recommendedName>
        <fullName evidence="2">PKD domain-containing protein</fullName>
    </recommendedName>
</protein>
<dbReference type="SUPFAM" id="SSF49299">
    <property type="entry name" value="PKD domain"/>
    <property type="match status" value="1"/>
</dbReference>
<dbReference type="InterPro" id="IPR013783">
    <property type="entry name" value="Ig-like_fold"/>
</dbReference>
<dbReference type="PROSITE" id="PS51257">
    <property type="entry name" value="PROKAR_LIPOPROTEIN"/>
    <property type="match status" value="1"/>
</dbReference>
<dbReference type="RefSeq" id="WP_264776871.1">
    <property type="nucleotide sequence ID" value="NZ_AP026560.1"/>
</dbReference>
<accession>A0ABN6RCS1</accession>
<feature type="domain" description="PKD" evidence="2">
    <location>
        <begin position="51"/>
        <end position="132"/>
    </location>
</feature>
<dbReference type="InterPro" id="IPR000601">
    <property type="entry name" value="PKD_dom"/>
</dbReference>
<dbReference type="EMBL" id="AP026560">
    <property type="protein sequence ID" value="BDP41086.1"/>
    <property type="molecule type" value="Genomic_DNA"/>
</dbReference>
<keyword evidence="4" id="KW-1185">Reference proteome</keyword>
<dbReference type="InterPro" id="IPR035986">
    <property type="entry name" value="PKD_dom_sf"/>
</dbReference>
<evidence type="ECO:0000313" key="3">
    <source>
        <dbReference type="EMBL" id="BDP41086.1"/>
    </source>
</evidence>
<dbReference type="Gene3D" id="2.60.40.10">
    <property type="entry name" value="Immunoglobulins"/>
    <property type="match status" value="3"/>
</dbReference>
<feature type="chain" id="PRO_5045749156" description="PKD domain-containing protein" evidence="1">
    <location>
        <begin position="19"/>
        <end position="697"/>
    </location>
</feature>
<gene>
    <name evidence="3" type="ORF">DAETH_10550</name>
</gene>
<evidence type="ECO:0000259" key="2">
    <source>
        <dbReference type="Pfam" id="PF00801"/>
    </source>
</evidence>
<dbReference type="Proteomes" id="UP001064971">
    <property type="component" value="Chromosome"/>
</dbReference>
<evidence type="ECO:0000256" key="1">
    <source>
        <dbReference type="SAM" id="SignalP"/>
    </source>
</evidence>
<reference evidence="3" key="1">
    <citation type="submission" date="2022-07" db="EMBL/GenBank/DDBJ databases">
        <title>Complete Genome Sequence of the Radioresistant Bacterium Deinococcus aetherius ST0316, Isolated from the Air Dust collected in Lower Stratosphere above Japan.</title>
        <authorList>
            <person name="Satoh K."/>
            <person name="Hagiwara K."/>
            <person name="Katsumata K."/>
            <person name="Kubo A."/>
            <person name="Yokobori S."/>
            <person name="Yamagishi A."/>
            <person name="Oono Y."/>
            <person name="Narumi I."/>
        </authorList>
    </citation>
    <scope>NUCLEOTIDE SEQUENCE</scope>
    <source>
        <strain evidence="3">ST0316</strain>
    </source>
</reference>
<sequence>MTPRPLCALALTLPLLLAACGGTTPGTSASTSGSNQAPEASILSASGAKLGTAVVVGPSAQFTLNVSDSDGTVSRIEWTVAQGSKVISNGKFSGEEVKARLPLTLPSLTGGTYTLTVKATDDGGASTSAQTNFTVDATAPVLGTVALNGAALAEGASANLVVGATGTLTASATDNVAGVTLNVYRGSTLVGSGTGSVTADVSGGAAGSASYTVVAVDAVGNSTSRTFTVNYQASSKETPAPTPVLLINNTGTQPYSNVLSITASAGVAPGVAVKQLILEVTDANGIVDTTTYTAASENATFNIDTTKFPDGALRLRAIAIDATDQRGTSGVSTVQISNLVAPTLTIVTPANGGDVTGITDVTVQVRRNNTGFSFTTEAGNIALDVIDSRGQLVTTQTGTLSKVNEGLYQAKLSVDFNATQYLNGTYTLRARTDVLLSGESTSRTLTAVNKVSNLSQINVPPAVNIILPAFYGSDTNNPQSSSRPVLTRKSAIAVQVSDSDAIQQVQLQFTCDQATKLSTQTCNTSAYNFNFPIGKAGLFYRVFDTGVLIDGQPFVENGNYVMRVTATDAAGNSNIKEINVLVDRSSAGIANLSPVVTTTYESAASKFTPASAIWQIQGTNVNPTRIISLWYDSNGEGLAREIPTLVGIETDAAPGSVIGDGAAFNKAGSYRHDFLVQDLVTGVVELYPGGLVNVSEK</sequence>